<evidence type="ECO:0000256" key="2">
    <source>
        <dbReference type="ARBA" id="ARBA00022692"/>
    </source>
</evidence>
<evidence type="ECO:0000313" key="8">
    <source>
        <dbReference type="EMBL" id="GAL84508.1"/>
    </source>
</evidence>
<dbReference type="eggNOG" id="COG0705">
    <property type="taxonomic scope" value="Bacteria"/>
</dbReference>
<dbReference type="Proteomes" id="UP000030185">
    <property type="component" value="Unassembled WGS sequence"/>
</dbReference>
<proteinExistence type="predicted"/>
<dbReference type="InterPro" id="IPR046483">
    <property type="entry name" value="DUF6576"/>
</dbReference>
<dbReference type="STRING" id="153721.MYP_1736"/>
<dbReference type="InterPro" id="IPR022764">
    <property type="entry name" value="Peptidase_S54_rhomboid_dom"/>
</dbReference>
<dbReference type="SUPFAM" id="SSF144091">
    <property type="entry name" value="Rhomboid-like"/>
    <property type="match status" value="1"/>
</dbReference>
<keyword evidence="3 5" id="KW-1133">Transmembrane helix</keyword>
<dbReference type="AlphaFoldDB" id="A0A098LE66"/>
<protein>
    <submittedName>
        <fullName evidence="8">Rhomboid family protein</fullName>
    </submittedName>
</protein>
<evidence type="ECO:0000256" key="1">
    <source>
        <dbReference type="ARBA" id="ARBA00004141"/>
    </source>
</evidence>
<dbReference type="InterPro" id="IPR050925">
    <property type="entry name" value="Rhomboid_protease_S54"/>
</dbReference>
<evidence type="ECO:0000256" key="3">
    <source>
        <dbReference type="ARBA" id="ARBA00022989"/>
    </source>
</evidence>
<reference evidence="8 9" key="1">
    <citation type="submission" date="2014-09" db="EMBL/GenBank/DDBJ databases">
        <title>Sporocytophaga myxococcoides PG-01 genome sequencing.</title>
        <authorList>
            <person name="Liu L."/>
            <person name="Gao P.J."/>
            <person name="Chen G.J."/>
            <person name="Wang L.S."/>
        </authorList>
    </citation>
    <scope>NUCLEOTIDE SEQUENCE [LARGE SCALE GENOMIC DNA]</scope>
    <source>
        <strain evidence="8 9">PG-01</strain>
    </source>
</reference>
<dbReference type="Gene3D" id="1.20.1540.10">
    <property type="entry name" value="Rhomboid-like"/>
    <property type="match status" value="1"/>
</dbReference>
<gene>
    <name evidence="8" type="ORF">MYP_1736</name>
</gene>
<feature type="transmembrane region" description="Helical" evidence="5">
    <location>
        <begin position="65"/>
        <end position="82"/>
    </location>
</feature>
<evidence type="ECO:0000256" key="5">
    <source>
        <dbReference type="SAM" id="Phobius"/>
    </source>
</evidence>
<dbReference type="GO" id="GO:0016020">
    <property type="term" value="C:membrane"/>
    <property type="evidence" value="ECO:0007669"/>
    <property type="project" value="UniProtKB-SubCell"/>
</dbReference>
<comment type="caution">
    <text evidence="8">The sequence shown here is derived from an EMBL/GenBank/DDBJ whole genome shotgun (WGS) entry which is preliminary data.</text>
</comment>
<evidence type="ECO:0000313" key="9">
    <source>
        <dbReference type="Proteomes" id="UP000030185"/>
    </source>
</evidence>
<keyword evidence="9" id="KW-1185">Reference proteome</keyword>
<dbReference type="EMBL" id="BBLT01000003">
    <property type="protein sequence ID" value="GAL84508.1"/>
    <property type="molecule type" value="Genomic_DNA"/>
</dbReference>
<feature type="transmembrane region" description="Helical" evidence="5">
    <location>
        <begin position="89"/>
        <end position="108"/>
    </location>
</feature>
<dbReference type="PANTHER" id="PTHR43731">
    <property type="entry name" value="RHOMBOID PROTEASE"/>
    <property type="match status" value="1"/>
</dbReference>
<feature type="transmembrane region" description="Helical" evidence="5">
    <location>
        <begin position="36"/>
        <end position="59"/>
    </location>
</feature>
<organism evidence="8 9">
    <name type="scientific">Sporocytophaga myxococcoides</name>
    <dbReference type="NCBI Taxonomy" id="153721"/>
    <lineage>
        <taxon>Bacteria</taxon>
        <taxon>Pseudomonadati</taxon>
        <taxon>Bacteroidota</taxon>
        <taxon>Cytophagia</taxon>
        <taxon>Cytophagales</taxon>
        <taxon>Cytophagaceae</taxon>
        <taxon>Sporocytophaga</taxon>
    </lineage>
</organism>
<feature type="domain" description="Peptidase S54 rhomboid" evidence="6">
    <location>
        <begin position="1"/>
        <end position="108"/>
    </location>
</feature>
<evidence type="ECO:0000259" key="7">
    <source>
        <dbReference type="Pfam" id="PF20216"/>
    </source>
</evidence>
<dbReference type="PANTHER" id="PTHR43731:SF34">
    <property type="entry name" value="PEPTIDASE S54 RHOMBOID DOMAIN-CONTAINING PROTEIN"/>
    <property type="match status" value="1"/>
</dbReference>
<dbReference type="Pfam" id="PF20216">
    <property type="entry name" value="DUF6576"/>
    <property type="match status" value="1"/>
</dbReference>
<evidence type="ECO:0000256" key="4">
    <source>
        <dbReference type="ARBA" id="ARBA00023136"/>
    </source>
</evidence>
<keyword evidence="4 5" id="KW-0472">Membrane</keyword>
<dbReference type="GO" id="GO:0004252">
    <property type="term" value="F:serine-type endopeptidase activity"/>
    <property type="evidence" value="ECO:0007669"/>
    <property type="project" value="InterPro"/>
</dbReference>
<evidence type="ECO:0000259" key="6">
    <source>
        <dbReference type="Pfam" id="PF01694"/>
    </source>
</evidence>
<comment type="subcellular location">
    <subcellularLocation>
        <location evidence="1">Membrane</location>
        <topology evidence="1">Multi-pass membrane protein</topology>
    </subcellularLocation>
</comment>
<dbReference type="Pfam" id="PF01694">
    <property type="entry name" value="Rhomboid"/>
    <property type="match status" value="1"/>
</dbReference>
<sequence length="197" mass="21537">MGSGQFLTIYFLSLLGGNLFALFIHRNHGDYSAIGASGAICGLIFASVAIFPGISIGLIFIPAQIPGWLFALSFVAISIYGIKSNAGNIGHDAHLGGALTGILVAIAMNPEIIFYNYIPILCLLAPTVTFLYFILAMPEILLINSSFTSGKTHMTKDEEYNLRKFNKQKDIDRILDKINEKGIDSLTTKEKELLDEF</sequence>
<keyword evidence="2 5" id="KW-0812">Transmembrane</keyword>
<feature type="transmembrane region" description="Helical" evidence="5">
    <location>
        <begin position="6"/>
        <end position="24"/>
    </location>
</feature>
<accession>A0A098LE66</accession>
<dbReference type="InterPro" id="IPR035952">
    <property type="entry name" value="Rhomboid-like_sf"/>
</dbReference>
<feature type="domain" description="DUF6576" evidence="7">
    <location>
        <begin position="155"/>
        <end position="197"/>
    </location>
</feature>
<name>A0A098LE66_9BACT</name>